<evidence type="ECO:0000256" key="1">
    <source>
        <dbReference type="SAM" id="MobiDB-lite"/>
    </source>
</evidence>
<protein>
    <submittedName>
        <fullName evidence="2">Uncharacterized protein</fullName>
    </submittedName>
</protein>
<organism evidence="2">
    <name type="scientific">viral metagenome</name>
    <dbReference type="NCBI Taxonomy" id="1070528"/>
    <lineage>
        <taxon>unclassified sequences</taxon>
        <taxon>metagenomes</taxon>
        <taxon>organismal metagenomes</taxon>
    </lineage>
</organism>
<feature type="compositionally biased region" description="Basic residues" evidence="1">
    <location>
        <begin position="1"/>
        <end position="51"/>
    </location>
</feature>
<dbReference type="EMBL" id="MN738956">
    <property type="protein sequence ID" value="QHT32989.1"/>
    <property type="molecule type" value="Genomic_DNA"/>
</dbReference>
<dbReference type="AlphaFoldDB" id="A0A6C0EXG9"/>
<feature type="compositionally biased region" description="Polar residues" evidence="1">
    <location>
        <begin position="56"/>
        <end position="67"/>
    </location>
</feature>
<proteinExistence type="predicted"/>
<name>A0A6C0EXG9_9ZZZZ</name>
<accession>A0A6C0EXG9</accession>
<reference evidence="2" key="1">
    <citation type="journal article" date="2020" name="Nature">
        <title>Giant virus diversity and host interactions through global metagenomics.</title>
        <authorList>
            <person name="Schulz F."/>
            <person name="Roux S."/>
            <person name="Paez-Espino D."/>
            <person name="Jungbluth S."/>
            <person name="Walsh D.A."/>
            <person name="Denef V.J."/>
            <person name="McMahon K.D."/>
            <person name="Konstantinidis K.T."/>
            <person name="Eloe-Fadrosh E.A."/>
            <person name="Kyrpides N.C."/>
            <person name="Woyke T."/>
        </authorList>
    </citation>
    <scope>NUCLEOTIDE SEQUENCE</scope>
    <source>
        <strain evidence="2">GVMAG-M-3300009161-34</strain>
    </source>
</reference>
<feature type="region of interest" description="Disordered" evidence="1">
    <location>
        <begin position="1"/>
        <end position="67"/>
    </location>
</feature>
<evidence type="ECO:0000313" key="2">
    <source>
        <dbReference type="EMBL" id="QHT32989.1"/>
    </source>
</evidence>
<sequence length="90" mass="10111">MAKRRYSNSKKKKSRHGKKSRNSRHSRHSRHSKRHSGRRHHHTRRRGRTHRGGSVSVCQNGGVQQPIGSCMNVTSAGGQMKVYNSAGGRA</sequence>